<proteinExistence type="inferred from homology"/>
<reference evidence="11 12" key="1">
    <citation type="submission" date="2018-11" db="EMBL/GenBank/DDBJ databases">
        <authorList>
            <person name="Kleinhagauer T."/>
            <person name="Glaeser S.P."/>
            <person name="Spergser J."/>
            <person name="Ruckert C."/>
            <person name="Kaempfer P."/>
            <person name="Busse H.-J."/>
        </authorList>
    </citation>
    <scope>NUCLEOTIDE SEQUENCE [LARGE SCALE GENOMIC DNA]</scope>
    <source>
        <strain evidence="11 12">W8</strain>
    </source>
</reference>
<evidence type="ECO:0000256" key="4">
    <source>
        <dbReference type="ARBA" id="ARBA00022679"/>
    </source>
</evidence>
<dbReference type="GO" id="GO:0016757">
    <property type="term" value="F:glycosyltransferase activity"/>
    <property type="evidence" value="ECO:0007669"/>
    <property type="project" value="UniProtKB-KW"/>
</dbReference>
<evidence type="ECO:0000313" key="12">
    <source>
        <dbReference type="Proteomes" id="UP000271587"/>
    </source>
</evidence>
<accession>A0A3G6IXM5</accession>
<sequence>MPSISVILPCHNDAALLRRALHHLGDADEIIVVDNASSDASAAIARQYGATVVDQPLLGITHAMDAGMQHASGEIAVRIDADILPPAGFIQRVRRAWERADEDVVAMSGWGWFDHRPARQSLLYLGAYYCSVGAALGHWPLFGSNCSMRTQWWREVRPDPSDTFVHDDMHLSFRVRPGEKVKFFANPVVMDPRALEGGIRTRFARGWHTIRVNWQHQPPWKRLPERLR</sequence>
<evidence type="ECO:0000256" key="2">
    <source>
        <dbReference type="ARBA" id="ARBA00022475"/>
    </source>
</evidence>
<dbReference type="AlphaFoldDB" id="A0A3G6IXM5"/>
<dbReference type="KEGG" id="cgk:CGERO_00950"/>
<dbReference type="Gene3D" id="3.90.550.10">
    <property type="entry name" value="Spore Coat Polysaccharide Biosynthesis Protein SpsA, Chain A"/>
    <property type="match status" value="1"/>
</dbReference>
<evidence type="ECO:0000256" key="1">
    <source>
        <dbReference type="ARBA" id="ARBA00004236"/>
    </source>
</evidence>
<dbReference type="EMBL" id="CP033897">
    <property type="protein sequence ID" value="AZA10525.1"/>
    <property type="molecule type" value="Genomic_DNA"/>
</dbReference>
<gene>
    <name evidence="11" type="primary">arnC</name>
    <name evidence="11" type="ORF">CGERO_00950</name>
</gene>
<evidence type="ECO:0000256" key="9">
    <source>
        <dbReference type="ARBA" id="ARBA00040345"/>
    </source>
</evidence>
<name>A0A3G6IXM5_9CORY</name>
<comment type="similarity">
    <text evidence="8">Belongs to the glycosyltransferase 2 family. CrtQ subfamily.</text>
</comment>
<dbReference type="CDD" id="cd00761">
    <property type="entry name" value="Glyco_tranf_GTA_type"/>
    <property type="match status" value="1"/>
</dbReference>
<keyword evidence="3 11" id="KW-0328">Glycosyltransferase</keyword>
<dbReference type="GO" id="GO:0005886">
    <property type="term" value="C:plasma membrane"/>
    <property type="evidence" value="ECO:0007669"/>
    <property type="project" value="UniProtKB-SubCell"/>
</dbReference>
<keyword evidence="2" id="KW-1003">Cell membrane</keyword>
<dbReference type="RefSeq" id="WP_123932921.1">
    <property type="nucleotide sequence ID" value="NZ_CP033897.1"/>
</dbReference>
<comment type="pathway">
    <text evidence="7">Carotenoid biosynthesis; staphyloxanthin biosynthesis; staphyloxanthin from farnesyl diphosphate: step 4/5.</text>
</comment>
<keyword evidence="12" id="KW-1185">Reference proteome</keyword>
<dbReference type="Proteomes" id="UP000271587">
    <property type="component" value="Chromosome"/>
</dbReference>
<organism evidence="11 12">
    <name type="scientific">Corynebacterium gerontici</name>
    <dbReference type="NCBI Taxonomy" id="2079234"/>
    <lineage>
        <taxon>Bacteria</taxon>
        <taxon>Bacillati</taxon>
        <taxon>Actinomycetota</taxon>
        <taxon>Actinomycetes</taxon>
        <taxon>Mycobacteriales</taxon>
        <taxon>Corynebacteriaceae</taxon>
        <taxon>Corynebacterium</taxon>
    </lineage>
</organism>
<comment type="subcellular location">
    <subcellularLocation>
        <location evidence="1">Cell membrane</location>
    </subcellularLocation>
</comment>
<keyword evidence="5" id="KW-0472">Membrane</keyword>
<evidence type="ECO:0000256" key="7">
    <source>
        <dbReference type="ARBA" id="ARBA00037904"/>
    </source>
</evidence>
<dbReference type="PANTHER" id="PTHR43646">
    <property type="entry name" value="GLYCOSYLTRANSFERASE"/>
    <property type="match status" value="1"/>
</dbReference>
<evidence type="ECO:0000259" key="10">
    <source>
        <dbReference type="Pfam" id="PF00535"/>
    </source>
</evidence>
<evidence type="ECO:0000256" key="5">
    <source>
        <dbReference type="ARBA" id="ARBA00023136"/>
    </source>
</evidence>
<evidence type="ECO:0000313" key="11">
    <source>
        <dbReference type="EMBL" id="AZA10525.1"/>
    </source>
</evidence>
<dbReference type="InterPro" id="IPR001173">
    <property type="entry name" value="Glyco_trans_2-like"/>
</dbReference>
<dbReference type="InterPro" id="IPR029044">
    <property type="entry name" value="Nucleotide-diphossugar_trans"/>
</dbReference>
<evidence type="ECO:0000256" key="3">
    <source>
        <dbReference type="ARBA" id="ARBA00022676"/>
    </source>
</evidence>
<comment type="function">
    <text evidence="6">Catalyzes the glycosylation of 4,4'-diaponeurosporenoate, i.e. the esterification of glucose at the C1'' position with the carboxyl group of 4,4'-diaponeurosporenic acid, to form glycosyl-4,4'-diaponeurosporenoate. This is a step in the biosynthesis of staphyloxanthin, an orange pigment present in most staphylococci strains.</text>
</comment>
<evidence type="ECO:0000256" key="8">
    <source>
        <dbReference type="ARBA" id="ARBA00038120"/>
    </source>
</evidence>
<dbReference type="SUPFAM" id="SSF53448">
    <property type="entry name" value="Nucleotide-diphospho-sugar transferases"/>
    <property type="match status" value="1"/>
</dbReference>
<dbReference type="OrthoDB" id="9802632at2"/>
<dbReference type="PANTHER" id="PTHR43646:SF2">
    <property type="entry name" value="GLYCOSYLTRANSFERASE 2-LIKE DOMAIN-CONTAINING PROTEIN"/>
    <property type="match status" value="1"/>
</dbReference>
<keyword evidence="4 11" id="KW-0808">Transferase</keyword>
<dbReference type="Pfam" id="PF00535">
    <property type="entry name" value="Glycos_transf_2"/>
    <property type="match status" value="1"/>
</dbReference>
<evidence type="ECO:0000256" key="6">
    <source>
        <dbReference type="ARBA" id="ARBA00037281"/>
    </source>
</evidence>
<feature type="domain" description="Glycosyltransferase 2-like" evidence="10">
    <location>
        <begin position="5"/>
        <end position="116"/>
    </location>
</feature>
<protein>
    <recommendedName>
        <fullName evidence="9">4,4'-diaponeurosporenoate glycosyltransferase</fullName>
    </recommendedName>
</protein>